<gene>
    <name evidence="2" type="ORF">K4A83_16345</name>
</gene>
<dbReference type="Gene3D" id="1.10.287.1260">
    <property type="match status" value="2"/>
</dbReference>
<feature type="transmembrane region" description="Helical" evidence="1">
    <location>
        <begin position="77"/>
        <end position="96"/>
    </location>
</feature>
<sequence>MPTWVDETLSTVSSTLGTSLITLVQAIAILAVGWIIASLARRITYSLLHRTDIDNKIAAWMTGGDTSFPIEKWIAGAIYWLIILFVVIAALTVLNLEQVSRPLEALLEEVTRFLPKVGGAAILLGVAWLLATLTKLIVVKGLRATRLDEKLGEQMGGTPEGGESLHLTETLANALYWFIFLLFLPSILSTLQLEGTLVPVQQLVNQVLGVLPNILAAVLIGGIGWLVAQIVRRVVTNLLAASGLDRMGEGFGFSSTTGQRSLSWILGTLAYVLVLIPVSIAALNALQIEAISQPAIAMLEQILAVLPNIFMAAIVLILGYVAGKYLSDLVTSLLVGLGFNHLYEWLGFASLTTQPQDTNPEEQTTPPNETVPVRTPSEIVGMIVFVAVLLIAALTAVDILQINALTGLVSGIMTIAGQVLAGAVVFAIGLYFANLAYNLIASSGNRQACLVGNAARISIITLVSAMALQQMGIAPNIVNLAFGLIVGAIAVAFAIAFGWGGRDIAAEQLRQWLESFKRD</sequence>
<feature type="transmembrane region" description="Helical" evidence="1">
    <location>
        <begin position="203"/>
        <end position="228"/>
    </location>
</feature>
<keyword evidence="1" id="KW-1133">Transmembrane helix</keyword>
<comment type="caution">
    <text evidence="2">The sequence shown here is derived from an EMBL/GenBank/DDBJ whole genome shotgun (WGS) entry which is preliminary data.</text>
</comment>
<feature type="transmembrane region" description="Helical" evidence="1">
    <location>
        <begin position="448"/>
        <end position="468"/>
    </location>
</feature>
<feature type="transmembrane region" description="Helical" evidence="1">
    <location>
        <begin position="302"/>
        <end position="322"/>
    </location>
</feature>
<keyword evidence="3" id="KW-1185">Reference proteome</keyword>
<accession>A0ABT3L8J6</accession>
<feature type="transmembrane region" description="Helical" evidence="1">
    <location>
        <begin position="480"/>
        <end position="500"/>
    </location>
</feature>
<feature type="transmembrane region" description="Helical" evidence="1">
    <location>
        <begin position="116"/>
        <end position="138"/>
    </location>
</feature>
<dbReference type="NCBIfam" id="NF033912">
    <property type="entry name" value="msc"/>
    <property type="match status" value="1"/>
</dbReference>
<dbReference type="RefSeq" id="WP_407810058.1">
    <property type="nucleotide sequence ID" value="NZ_JAIHOM010000092.1"/>
</dbReference>
<proteinExistence type="predicted"/>
<dbReference type="EMBL" id="JAIHOM010000092">
    <property type="protein sequence ID" value="MCW6037830.1"/>
    <property type="molecule type" value="Genomic_DNA"/>
</dbReference>
<evidence type="ECO:0000313" key="2">
    <source>
        <dbReference type="EMBL" id="MCW6037830.1"/>
    </source>
</evidence>
<protein>
    <submittedName>
        <fullName evidence="2">Mechanosensitive ion channel</fullName>
    </submittedName>
</protein>
<reference evidence="2 3" key="1">
    <citation type="submission" date="2021-08" db="EMBL/GenBank/DDBJ databases">
        <title>Draft genome sequence of Spirulina subsalsa with high tolerance to salinity and hype-accumulation of phycocyanin.</title>
        <authorList>
            <person name="Pei H."/>
            <person name="Jiang L."/>
        </authorList>
    </citation>
    <scope>NUCLEOTIDE SEQUENCE [LARGE SCALE GENOMIC DNA]</scope>
    <source>
        <strain evidence="2 3">FACHB-351</strain>
    </source>
</reference>
<feature type="transmembrane region" description="Helical" evidence="1">
    <location>
        <begin position="379"/>
        <end position="402"/>
    </location>
</feature>
<dbReference type="Pfam" id="PF05552">
    <property type="entry name" value="MS_channel_1st_1"/>
    <property type="match status" value="4"/>
</dbReference>
<dbReference type="InterPro" id="IPR045275">
    <property type="entry name" value="MscS_archaea/bacteria_type"/>
</dbReference>
<dbReference type="InterPro" id="IPR008910">
    <property type="entry name" value="MSC_TM_helix"/>
</dbReference>
<evidence type="ECO:0000313" key="3">
    <source>
        <dbReference type="Proteomes" id="UP001526426"/>
    </source>
</evidence>
<dbReference type="PANTHER" id="PTHR30221:SF1">
    <property type="entry name" value="SMALL-CONDUCTANCE MECHANOSENSITIVE CHANNEL"/>
    <property type="match status" value="1"/>
</dbReference>
<feature type="transmembrane region" description="Helical" evidence="1">
    <location>
        <begin position="262"/>
        <end position="282"/>
    </location>
</feature>
<dbReference type="PANTHER" id="PTHR30221">
    <property type="entry name" value="SMALL-CONDUCTANCE MECHANOSENSITIVE CHANNEL"/>
    <property type="match status" value="1"/>
</dbReference>
<dbReference type="Proteomes" id="UP001526426">
    <property type="component" value="Unassembled WGS sequence"/>
</dbReference>
<keyword evidence="1" id="KW-0472">Membrane</keyword>
<keyword evidence="1" id="KW-0812">Transmembrane</keyword>
<evidence type="ECO:0000256" key="1">
    <source>
        <dbReference type="SAM" id="Phobius"/>
    </source>
</evidence>
<feature type="transmembrane region" description="Helical" evidence="1">
    <location>
        <begin position="174"/>
        <end position="191"/>
    </location>
</feature>
<feature type="transmembrane region" description="Helical" evidence="1">
    <location>
        <begin position="20"/>
        <end position="40"/>
    </location>
</feature>
<name>A0ABT3L8J6_9CYAN</name>
<feature type="transmembrane region" description="Helical" evidence="1">
    <location>
        <begin position="408"/>
        <end position="436"/>
    </location>
</feature>
<organism evidence="2 3">
    <name type="scientific">Spirulina subsalsa FACHB-351</name>
    <dbReference type="NCBI Taxonomy" id="234711"/>
    <lineage>
        <taxon>Bacteria</taxon>
        <taxon>Bacillati</taxon>
        <taxon>Cyanobacteriota</taxon>
        <taxon>Cyanophyceae</taxon>
        <taxon>Spirulinales</taxon>
        <taxon>Spirulinaceae</taxon>
        <taxon>Spirulina</taxon>
    </lineage>
</organism>